<comment type="caution">
    <text evidence="2">The sequence shown here is derived from an EMBL/GenBank/DDBJ whole genome shotgun (WGS) entry which is preliminary data.</text>
</comment>
<dbReference type="Pfam" id="PF12697">
    <property type="entry name" value="Abhydrolase_6"/>
    <property type="match status" value="1"/>
</dbReference>
<dbReference type="RefSeq" id="WP_021688291.1">
    <property type="nucleotide sequence ID" value="NZ_BASZ01000001.1"/>
</dbReference>
<keyword evidence="3" id="KW-1185">Reference proteome</keyword>
<dbReference type="KEGG" id="ntd:EGO55_16385"/>
<name>U2ZPV1_9SPHN</name>
<dbReference type="SUPFAM" id="SSF53474">
    <property type="entry name" value="alpha/beta-Hydrolases"/>
    <property type="match status" value="1"/>
</dbReference>
<dbReference type="OrthoDB" id="7389193at2"/>
<sequence length="269" mass="29011">MARQTDQLHRAAAEAPDSIRRPATGWAMLEPFRFAWEVGALVATAPMLATVARGDGHPVMVLPGFAATDCGTIVLRQYLSLLGYQVFPWDLGLNLDQHSDGEHGDHVERRVREIVEATGRKVSLVGWSLGGVIAREVARRDSADLRQVITLGSPFAGNPGATSMPILYRLITGKSLSGPESRKRALGGYRPLDVPSSAIFSKSDGAVAWQNCVSETDAITENIEVCSSHSGFSANPAVFYAVADRLAQPEDGWRKFAISGPYAAFFPSE</sequence>
<dbReference type="InterPro" id="IPR029058">
    <property type="entry name" value="AB_hydrolase_fold"/>
</dbReference>
<dbReference type="Proteomes" id="UP000016568">
    <property type="component" value="Unassembled WGS sequence"/>
</dbReference>
<dbReference type="Gene3D" id="3.40.50.1820">
    <property type="entry name" value="alpha/beta hydrolase"/>
    <property type="match status" value="1"/>
</dbReference>
<accession>U2ZPV1</accession>
<proteinExistence type="predicted"/>
<gene>
    <name evidence="2" type="ORF">NT2_01_01520</name>
</gene>
<protein>
    <recommendedName>
        <fullName evidence="1">AB hydrolase-1 domain-containing protein</fullName>
    </recommendedName>
</protein>
<dbReference type="eggNOG" id="COG1075">
    <property type="taxonomic scope" value="Bacteria"/>
</dbReference>
<dbReference type="AlphaFoldDB" id="U2ZPV1"/>
<dbReference type="InterPro" id="IPR000073">
    <property type="entry name" value="AB_hydrolase_1"/>
</dbReference>
<evidence type="ECO:0000259" key="1">
    <source>
        <dbReference type="Pfam" id="PF12697"/>
    </source>
</evidence>
<reference evidence="2 3" key="1">
    <citation type="submission" date="2013-09" db="EMBL/GenBank/DDBJ databases">
        <title>Whole genome shotgun sequence of Novosphingobium tardaugens NBRC 16725.</title>
        <authorList>
            <person name="Isaki S."/>
            <person name="Hosoyama A."/>
            <person name="Tsuchikane K."/>
            <person name="Katsumata H."/>
            <person name="Ando Y."/>
            <person name="Yamazaki S."/>
            <person name="Fujita N."/>
        </authorList>
    </citation>
    <scope>NUCLEOTIDE SEQUENCE [LARGE SCALE GENOMIC DNA]</scope>
    <source>
        <strain evidence="2 3">NBRC 16725</strain>
    </source>
</reference>
<evidence type="ECO:0000313" key="3">
    <source>
        <dbReference type="Proteomes" id="UP000016568"/>
    </source>
</evidence>
<evidence type="ECO:0000313" key="2">
    <source>
        <dbReference type="EMBL" id="GAD47384.1"/>
    </source>
</evidence>
<feature type="domain" description="AB hydrolase-1" evidence="1">
    <location>
        <begin position="83"/>
        <end position="217"/>
    </location>
</feature>
<dbReference type="EMBL" id="BASZ01000001">
    <property type="protein sequence ID" value="GAD47384.1"/>
    <property type="molecule type" value="Genomic_DNA"/>
</dbReference>
<organism evidence="2 3">
    <name type="scientific">Caenibius tardaugens NBRC 16725</name>
    <dbReference type="NCBI Taxonomy" id="1219035"/>
    <lineage>
        <taxon>Bacteria</taxon>
        <taxon>Pseudomonadati</taxon>
        <taxon>Pseudomonadota</taxon>
        <taxon>Alphaproteobacteria</taxon>
        <taxon>Sphingomonadales</taxon>
        <taxon>Erythrobacteraceae</taxon>
        <taxon>Caenibius</taxon>
    </lineage>
</organism>